<dbReference type="Gene3D" id="3.40.50.720">
    <property type="entry name" value="NAD(P)-binding Rossmann-like Domain"/>
    <property type="match status" value="1"/>
</dbReference>
<gene>
    <name evidence="3" type="ORF">MHBO_004320</name>
</gene>
<evidence type="ECO:0000313" key="4">
    <source>
        <dbReference type="Proteomes" id="UP001439008"/>
    </source>
</evidence>
<name>A0ABV2ASZ2_9EUKA</name>
<sequence length="94" mass="10416">MSQTDLIDYPRADLALNAAGGSIVPPMIRFLNSRSTVVTYGSMSKKAILVPASTQIFKQICYKGFWLTSWVRKVGADAKLAAIEELYVFQTLEI</sequence>
<dbReference type="SUPFAM" id="SSF51735">
    <property type="entry name" value="NAD(P)-binding Rossmann-fold domains"/>
    <property type="match status" value="1"/>
</dbReference>
<organism evidence="3 4">
    <name type="scientific">Bonamia ostreae</name>
    <dbReference type="NCBI Taxonomy" id="126728"/>
    <lineage>
        <taxon>Eukaryota</taxon>
        <taxon>Sar</taxon>
        <taxon>Rhizaria</taxon>
        <taxon>Endomyxa</taxon>
        <taxon>Ascetosporea</taxon>
        <taxon>Haplosporida</taxon>
        <taxon>Bonamia</taxon>
    </lineage>
</organism>
<keyword evidence="2" id="KW-0560">Oxidoreductase</keyword>
<dbReference type="InterPro" id="IPR036291">
    <property type="entry name" value="NAD(P)-bd_dom_sf"/>
</dbReference>
<proteinExistence type="predicted"/>
<evidence type="ECO:0000256" key="1">
    <source>
        <dbReference type="ARBA" id="ARBA00022857"/>
    </source>
</evidence>
<dbReference type="Proteomes" id="UP001439008">
    <property type="component" value="Unassembled WGS sequence"/>
</dbReference>
<evidence type="ECO:0000313" key="3">
    <source>
        <dbReference type="EMBL" id="MES1922795.1"/>
    </source>
</evidence>
<dbReference type="PANTHER" id="PTHR43981">
    <property type="entry name" value="ENOYL-[ACYL-CARRIER-PROTEIN] REDUCTASE, MITOCHONDRIAL"/>
    <property type="match status" value="1"/>
</dbReference>
<protein>
    <submittedName>
        <fullName evidence="3">Uncharacterized protein</fullName>
    </submittedName>
</protein>
<keyword evidence="1" id="KW-0521">NADP</keyword>
<comment type="caution">
    <text evidence="3">The sequence shown here is derived from an EMBL/GenBank/DDBJ whole genome shotgun (WGS) entry which is preliminary data.</text>
</comment>
<accession>A0ABV2ASZ2</accession>
<evidence type="ECO:0000256" key="2">
    <source>
        <dbReference type="ARBA" id="ARBA00023002"/>
    </source>
</evidence>
<dbReference type="InterPro" id="IPR051034">
    <property type="entry name" value="Mito_Enoyl-ACP_Reductase"/>
</dbReference>
<keyword evidence="4" id="KW-1185">Reference proteome</keyword>
<reference evidence="3 4" key="1">
    <citation type="journal article" date="2024" name="BMC Biol.">
        <title>Comparative genomics of Ascetosporea gives new insight into the evolutionary basis for animal parasitism in Rhizaria.</title>
        <authorList>
            <person name="Hiltunen Thoren M."/>
            <person name="Onut-Brannstrom I."/>
            <person name="Alfjorden A."/>
            <person name="Peckova H."/>
            <person name="Swords F."/>
            <person name="Hooper C."/>
            <person name="Holzer A.S."/>
            <person name="Bass D."/>
            <person name="Burki F."/>
        </authorList>
    </citation>
    <scope>NUCLEOTIDE SEQUENCE [LARGE SCALE GENOMIC DNA]</scope>
    <source>
        <strain evidence="3">20-A016</strain>
    </source>
</reference>
<dbReference type="PANTHER" id="PTHR43981:SF2">
    <property type="entry name" value="ENOYL-[ACYL-CARRIER-PROTEIN] REDUCTASE, MITOCHONDRIAL"/>
    <property type="match status" value="1"/>
</dbReference>
<dbReference type="EMBL" id="JBDODL010003741">
    <property type="protein sequence ID" value="MES1922795.1"/>
    <property type="molecule type" value="Genomic_DNA"/>
</dbReference>